<dbReference type="InterPro" id="IPR011674">
    <property type="entry name" value="DUF1616"/>
</dbReference>
<dbReference type="AlphaFoldDB" id="A0A1D3L417"/>
<dbReference type="OrthoDB" id="82282at2157"/>
<feature type="domain" description="DUF1616" evidence="2">
    <location>
        <begin position="14"/>
        <end position="274"/>
    </location>
</feature>
<dbReference type="InterPro" id="IPR014495">
    <property type="entry name" value="UCP018671"/>
</dbReference>
<keyword evidence="1" id="KW-0472">Membrane</keyword>
<evidence type="ECO:0000256" key="1">
    <source>
        <dbReference type="SAM" id="Phobius"/>
    </source>
</evidence>
<accession>A0A1D3L417</accession>
<feature type="transmembrane region" description="Helical" evidence="1">
    <location>
        <begin position="88"/>
        <end position="110"/>
    </location>
</feature>
<keyword evidence="4" id="KW-1185">Reference proteome</keyword>
<dbReference type="RefSeq" id="WP_071907460.1">
    <property type="nucleotide sequence ID" value="NZ_LT607756.1"/>
</dbReference>
<keyword evidence="1" id="KW-0812">Transmembrane</keyword>
<evidence type="ECO:0000313" key="3">
    <source>
        <dbReference type="EMBL" id="SCG86392.1"/>
    </source>
</evidence>
<gene>
    <name evidence="3" type="ORF">MCBB_1843</name>
</gene>
<dbReference type="STRING" id="118062.MCBB_1843"/>
<dbReference type="Pfam" id="PF07760">
    <property type="entry name" value="DUF1616"/>
    <property type="match status" value="1"/>
</dbReference>
<evidence type="ECO:0000259" key="2">
    <source>
        <dbReference type="Pfam" id="PF07760"/>
    </source>
</evidence>
<feature type="transmembrane region" description="Helical" evidence="1">
    <location>
        <begin position="7"/>
        <end position="23"/>
    </location>
</feature>
<dbReference type="EMBL" id="LT607756">
    <property type="protein sequence ID" value="SCG86392.1"/>
    <property type="molecule type" value="Genomic_DNA"/>
</dbReference>
<protein>
    <recommendedName>
        <fullName evidence="2">DUF1616 domain-containing protein</fullName>
    </recommendedName>
</protein>
<dbReference type="KEGG" id="mcub:MCBB_1843"/>
<feature type="transmembrane region" description="Helical" evidence="1">
    <location>
        <begin position="29"/>
        <end position="52"/>
    </location>
</feature>
<dbReference type="GeneID" id="30412681"/>
<keyword evidence="1" id="KW-1133">Transmembrane helix</keyword>
<name>A0A1D3L417_9EURY</name>
<organism evidence="3 4">
    <name type="scientific">Methanobacterium congolense</name>
    <dbReference type="NCBI Taxonomy" id="118062"/>
    <lineage>
        <taxon>Archaea</taxon>
        <taxon>Methanobacteriati</taxon>
        <taxon>Methanobacteriota</taxon>
        <taxon>Methanomada group</taxon>
        <taxon>Methanobacteria</taxon>
        <taxon>Methanobacteriales</taxon>
        <taxon>Methanobacteriaceae</taxon>
        <taxon>Methanobacterium</taxon>
    </lineage>
</organism>
<dbReference type="Proteomes" id="UP000094707">
    <property type="component" value="Chromosome I"/>
</dbReference>
<evidence type="ECO:0000313" key="4">
    <source>
        <dbReference type="Proteomes" id="UP000094707"/>
    </source>
</evidence>
<sequence>MDNKQYLDIIFMGLLTILTVVFIEMPVFIIHNILGFILVTFIPGYCLLSALFPGKNKLGGVERASLSIALSLIVAALTVLALKYTSGVSWTSTLLALSGISMVLVVLAFLRRWETDESEIFYPKFSIKPFSDYLKGRSSEYKTLVAVTAAVLVIVVSATVYVALVPQDEEGFTEFYITGPQAMAADYPSNLTVGENGNVTLGIVNHEHGSVNYEVVVKSNNRTLDQWNVTVAKGAKLEIPYQFTGTSAGKKEIRFLLYRLPDEEKVYRSLYLNVGFE</sequence>
<feature type="transmembrane region" description="Helical" evidence="1">
    <location>
        <begin position="144"/>
        <end position="164"/>
    </location>
</feature>
<proteinExistence type="predicted"/>
<feature type="transmembrane region" description="Helical" evidence="1">
    <location>
        <begin position="64"/>
        <end position="82"/>
    </location>
</feature>
<dbReference type="PIRSF" id="PIRSF018671">
    <property type="entry name" value="UCP018671"/>
    <property type="match status" value="1"/>
</dbReference>
<reference evidence="3 4" key="1">
    <citation type="submission" date="2016-08" db="EMBL/GenBank/DDBJ databases">
        <authorList>
            <person name="Seilhamer J.J."/>
        </authorList>
    </citation>
    <scope>NUCLEOTIDE SEQUENCE [LARGE SCALE GENOMIC DNA]</scope>
    <source>
        <strain evidence="3">Buetzberg</strain>
    </source>
</reference>